<keyword evidence="2" id="KW-1185">Reference proteome</keyword>
<evidence type="ECO:0000313" key="2">
    <source>
        <dbReference type="Proteomes" id="UP000324222"/>
    </source>
</evidence>
<dbReference type="EMBL" id="VSRR010011252">
    <property type="protein sequence ID" value="MPC52923.1"/>
    <property type="molecule type" value="Genomic_DNA"/>
</dbReference>
<gene>
    <name evidence="1" type="ORF">E2C01_046804</name>
</gene>
<protein>
    <submittedName>
        <fullName evidence="1">Uncharacterized protein</fullName>
    </submittedName>
</protein>
<organism evidence="1 2">
    <name type="scientific">Portunus trituberculatus</name>
    <name type="common">Swimming crab</name>
    <name type="synonym">Neptunus trituberculatus</name>
    <dbReference type="NCBI Taxonomy" id="210409"/>
    <lineage>
        <taxon>Eukaryota</taxon>
        <taxon>Metazoa</taxon>
        <taxon>Ecdysozoa</taxon>
        <taxon>Arthropoda</taxon>
        <taxon>Crustacea</taxon>
        <taxon>Multicrustacea</taxon>
        <taxon>Malacostraca</taxon>
        <taxon>Eumalacostraca</taxon>
        <taxon>Eucarida</taxon>
        <taxon>Decapoda</taxon>
        <taxon>Pleocyemata</taxon>
        <taxon>Brachyura</taxon>
        <taxon>Eubrachyura</taxon>
        <taxon>Portunoidea</taxon>
        <taxon>Portunidae</taxon>
        <taxon>Portuninae</taxon>
        <taxon>Portunus</taxon>
    </lineage>
</organism>
<proteinExistence type="predicted"/>
<dbReference type="Proteomes" id="UP000324222">
    <property type="component" value="Unassembled WGS sequence"/>
</dbReference>
<accession>A0A5B7G6N9</accession>
<name>A0A5B7G6N9_PORTR</name>
<comment type="caution">
    <text evidence="1">The sequence shown here is derived from an EMBL/GenBank/DDBJ whole genome shotgun (WGS) entry which is preliminary data.</text>
</comment>
<sequence length="121" mass="14325">MPFSFKRQVFEVAMNGTLLYSTETWLTNDTKRLKAQYNAPVRSLLGVRHNTSIDLCLVEAGTYPVEDKIVKRRVDFLKTKLQIENSNKPLYQIYELCRQANTPVFLPLSLRKKKYYNDYYY</sequence>
<dbReference type="AlphaFoldDB" id="A0A5B7G6N9"/>
<reference evidence="1 2" key="1">
    <citation type="submission" date="2019-05" db="EMBL/GenBank/DDBJ databases">
        <title>Another draft genome of Portunus trituberculatus and its Hox gene families provides insights of decapod evolution.</title>
        <authorList>
            <person name="Jeong J.-H."/>
            <person name="Song I."/>
            <person name="Kim S."/>
            <person name="Choi T."/>
            <person name="Kim D."/>
            <person name="Ryu S."/>
            <person name="Kim W."/>
        </authorList>
    </citation>
    <scope>NUCLEOTIDE SEQUENCE [LARGE SCALE GENOMIC DNA]</scope>
    <source>
        <tissue evidence="1">Muscle</tissue>
    </source>
</reference>
<evidence type="ECO:0000313" key="1">
    <source>
        <dbReference type="EMBL" id="MPC52923.1"/>
    </source>
</evidence>